<dbReference type="Gene3D" id="1.20.1600.10">
    <property type="entry name" value="Outer membrane efflux proteins (OEP)"/>
    <property type="match status" value="1"/>
</dbReference>
<evidence type="ECO:0000256" key="3">
    <source>
        <dbReference type="ARBA" id="ARBA00022448"/>
    </source>
</evidence>
<evidence type="ECO:0000256" key="2">
    <source>
        <dbReference type="ARBA" id="ARBA00007613"/>
    </source>
</evidence>
<keyword evidence="6" id="KW-0472">Membrane</keyword>
<dbReference type="InterPro" id="IPR003423">
    <property type="entry name" value="OMP_efflux"/>
</dbReference>
<keyword evidence="5" id="KW-0812">Transmembrane</keyword>
<keyword evidence="3" id="KW-0813">Transport</keyword>
<dbReference type="Proteomes" id="UP000031980">
    <property type="component" value="Unassembled WGS sequence"/>
</dbReference>
<proteinExistence type="inferred from homology"/>
<comment type="similarity">
    <text evidence="2">Belongs to the outer membrane factor (OMF) (TC 1.B.17) family.</text>
</comment>
<accession>A0A0C3RDZ8</accession>
<dbReference type="GO" id="GO:1990281">
    <property type="term" value="C:efflux pump complex"/>
    <property type="evidence" value="ECO:0007669"/>
    <property type="project" value="TreeGrafter"/>
</dbReference>
<comment type="subcellular location">
    <subcellularLocation>
        <location evidence="1">Cell outer membrane</location>
    </subcellularLocation>
</comment>
<dbReference type="AlphaFoldDB" id="A0A0C3RDZ8"/>
<keyword evidence="7" id="KW-0998">Cell outer membrane</keyword>
<keyword evidence="4" id="KW-1134">Transmembrane beta strand</keyword>
<evidence type="ECO:0000256" key="4">
    <source>
        <dbReference type="ARBA" id="ARBA00022452"/>
    </source>
</evidence>
<evidence type="ECO:0000256" key="7">
    <source>
        <dbReference type="ARBA" id="ARBA00023237"/>
    </source>
</evidence>
<dbReference type="Proteomes" id="UP000031937">
    <property type="component" value="Unassembled WGS sequence"/>
</dbReference>
<dbReference type="InterPro" id="IPR051906">
    <property type="entry name" value="TolC-like"/>
</dbReference>
<reference evidence="9 10" key="2">
    <citation type="submission" date="2014-07" db="EMBL/GenBank/DDBJ databases">
        <title>Porphyromonadaceae bacterium OUH 334697 = ATCC BAA-2682 = DSM 28341 draft genome.</title>
        <authorList>
            <person name="Sydenham T.V."/>
            <person name="Hasman H."/>
            <person name="Justesen U.S."/>
        </authorList>
    </citation>
    <scope>NUCLEOTIDE SEQUENCE [LARGE SCALE GENOMIC DNA]</scope>
    <source>
        <strain evidence="9 10">OUH 334697</strain>
    </source>
</reference>
<sequence>MRFLFITLLVLGLIPVKAQVVLNLERCREMALEYSQQLAIARQQEQKAVWTKKEYRANYYPKLSITGIYFYNQKKQKYSLDGGYLPTYVPGENQKLEPNLVVGPDGKPIFGPDGKPVFKEYAFLPDIPISLSMRGVYMAGVQLQQPLFLGGKIRAAHQAAKAGEILAKENVRLNRSQVLVELEQAYWQCIRVRELVLVARKYKEVVGELVKNLEDAQQTGMTSLNNVLKAQVKFNEAVLQLQKAQHGQELSRMNLCRLVGLDLETRIELTDSLSSTLSPQIWALPDHLEQRPDYNMLEKEIEMKQKEIRIARSGFLPQVGVSVGYGFSGGLELNGDGADDHSFNALASVQIPVFNWGEGRNKVRSAKVDEEISRLNKEKMGELMRLEIAGNRFKLKDAQTRIQLTRTALVQAEENLKITTNQYEVGMENLTNLLEAQAQWQQAWSDWVEAKTQLKLSETEYLQSIGLLEGKNEYEYK</sequence>
<dbReference type="PANTHER" id="PTHR30026">
    <property type="entry name" value="OUTER MEMBRANE PROTEIN TOLC"/>
    <property type="match status" value="1"/>
</dbReference>
<evidence type="ECO:0000256" key="6">
    <source>
        <dbReference type="ARBA" id="ARBA00023136"/>
    </source>
</evidence>
<reference evidence="8 11" key="1">
    <citation type="submission" date="2014-07" db="EMBL/GenBank/DDBJ databases">
        <title>Porphyromonadaceae bacterium OUH 308042 = ATCC BAA-2681 = DSM 28342 draft genome.</title>
        <authorList>
            <person name="Sydenham T.V."/>
            <person name="Hasman H."/>
            <person name="Justensen U.S."/>
        </authorList>
    </citation>
    <scope>NUCLEOTIDE SEQUENCE [LARGE SCALE GENOMIC DNA]</scope>
    <source>
        <strain evidence="8 11">OUH 308042</strain>
    </source>
</reference>
<dbReference type="RefSeq" id="WP_041503107.1">
    <property type="nucleotide sequence ID" value="NZ_JPIT01000018.1"/>
</dbReference>
<evidence type="ECO:0000256" key="1">
    <source>
        <dbReference type="ARBA" id="ARBA00004442"/>
    </source>
</evidence>
<dbReference type="PANTHER" id="PTHR30026:SF20">
    <property type="entry name" value="OUTER MEMBRANE PROTEIN TOLC"/>
    <property type="match status" value="1"/>
</dbReference>
<evidence type="ECO:0000313" key="8">
    <source>
        <dbReference type="EMBL" id="KIO44606.1"/>
    </source>
</evidence>
<dbReference type="EMBL" id="JPIU01000039">
    <property type="protein sequence ID" value="KIO44606.1"/>
    <property type="molecule type" value="Genomic_DNA"/>
</dbReference>
<dbReference type="GO" id="GO:0009279">
    <property type="term" value="C:cell outer membrane"/>
    <property type="evidence" value="ECO:0007669"/>
    <property type="project" value="UniProtKB-SubCell"/>
</dbReference>
<organism evidence="8 11">
    <name type="scientific">Sanguibacteroides justesenii</name>
    <dbReference type="NCBI Taxonomy" id="1547597"/>
    <lineage>
        <taxon>Bacteria</taxon>
        <taxon>Pseudomonadati</taxon>
        <taxon>Bacteroidota</taxon>
        <taxon>Bacteroidia</taxon>
        <taxon>Bacteroidales</taxon>
        <taxon>Porphyromonadaceae</taxon>
        <taxon>Sanguibacteroides</taxon>
    </lineage>
</organism>
<gene>
    <name evidence="8" type="ORF">BA92_10535</name>
    <name evidence="9" type="ORF">IE90_06815</name>
</gene>
<name>A0A0C3RDZ8_9PORP</name>
<dbReference type="Pfam" id="PF02321">
    <property type="entry name" value="OEP"/>
    <property type="match status" value="2"/>
</dbReference>
<evidence type="ECO:0000313" key="10">
    <source>
        <dbReference type="Proteomes" id="UP000031937"/>
    </source>
</evidence>
<dbReference type="GO" id="GO:0015288">
    <property type="term" value="F:porin activity"/>
    <property type="evidence" value="ECO:0007669"/>
    <property type="project" value="TreeGrafter"/>
</dbReference>
<dbReference type="EMBL" id="JPIT01000018">
    <property type="protein sequence ID" value="KIO45140.1"/>
    <property type="molecule type" value="Genomic_DNA"/>
</dbReference>
<keyword evidence="11" id="KW-1185">Reference proteome</keyword>
<comment type="caution">
    <text evidence="8">The sequence shown here is derived from an EMBL/GenBank/DDBJ whole genome shotgun (WGS) entry which is preliminary data.</text>
</comment>
<dbReference type="GO" id="GO:0015562">
    <property type="term" value="F:efflux transmembrane transporter activity"/>
    <property type="evidence" value="ECO:0007669"/>
    <property type="project" value="InterPro"/>
</dbReference>
<protein>
    <submittedName>
        <fullName evidence="8">Transporter</fullName>
    </submittedName>
</protein>
<evidence type="ECO:0000256" key="5">
    <source>
        <dbReference type="ARBA" id="ARBA00022692"/>
    </source>
</evidence>
<evidence type="ECO:0000313" key="9">
    <source>
        <dbReference type="EMBL" id="KIO45140.1"/>
    </source>
</evidence>
<evidence type="ECO:0000313" key="11">
    <source>
        <dbReference type="Proteomes" id="UP000031980"/>
    </source>
</evidence>
<dbReference type="SUPFAM" id="SSF56954">
    <property type="entry name" value="Outer membrane efflux proteins (OEP)"/>
    <property type="match status" value="1"/>
</dbReference>